<evidence type="ECO:0000313" key="1">
    <source>
        <dbReference type="EMBL" id="DAE23097.1"/>
    </source>
</evidence>
<dbReference type="EMBL" id="BK015747">
    <property type="protein sequence ID" value="DAE23097.1"/>
    <property type="molecule type" value="Genomic_DNA"/>
</dbReference>
<dbReference type="InterPro" id="IPR012865">
    <property type="entry name" value="DUF1642"/>
</dbReference>
<organism evidence="1">
    <name type="scientific">Siphoviridae sp. ctt0Q14</name>
    <dbReference type="NCBI Taxonomy" id="2826489"/>
    <lineage>
        <taxon>Viruses</taxon>
        <taxon>Duplodnaviria</taxon>
        <taxon>Heunggongvirae</taxon>
        <taxon>Uroviricota</taxon>
        <taxon>Caudoviricetes</taxon>
    </lineage>
</organism>
<protein>
    <recommendedName>
        <fullName evidence="2">Phage protein</fullName>
    </recommendedName>
</protein>
<accession>A0A8S5QWB2</accession>
<dbReference type="Pfam" id="PF07852">
    <property type="entry name" value="DUF1642"/>
    <property type="match status" value="1"/>
</dbReference>
<reference evidence="1" key="1">
    <citation type="journal article" date="2021" name="Proc. Natl. Acad. Sci. U.S.A.">
        <title>A Catalog of Tens of Thousands of Viruses from Human Metagenomes Reveals Hidden Associations with Chronic Diseases.</title>
        <authorList>
            <person name="Tisza M.J."/>
            <person name="Buck C.B."/>
        </authorList>
    </citation>
    <scope>NUCLEOTIDE SEQUENCE</scope>
    <source>
        <strain evidence="1">Ctt0Q14</strain>
    </source>
</reference>
<evidence type="ECO:0008006" key="2">
    <source>
        <dbReference type="Google" id="ProtNLM"/>
    </source>
</evidence>
<proteinExistence type="predicted"/>
<name>A0A8S5QWB2_9CAUD</name>
<sequence length="169" mass="20374">MNKQELIERIKGLKNIFGNKAEYIEIDAAIKLIEQLDEPQKTVVPQFVADYIKYAIENDWDFQDLFKCIEDEEDEELRRWVYHERNQETLAAAWINGYTVEEEKRYYVRLKGVDENYNYFNCIKHLNAWCLTELKKDKKFRMTHTRKQLEDAGFGWVFDCEGIEIEEVE</sequence>